<comment type="similarity">
    <text evidence="3">Belongs to the HAD-like hydrolase superfamily. SerB family.</text>
</comment>
<dbReference type="InterPro" id="IPR004469">
    <property type="entry name" value="PSP"/>
</dbReference>
<comment type="caution">
    <text evidence="12">The sequence shown here is derived from an EMBL/GenBank/DDBJ whole genome shotgun (WGS) entry which is preliminary data.</text>
</comment>
<evidence type="ECO:0000256" key="7">
    <source>
        <dbReference type="ARBA" id="ARBA00022801"/>
    </source>
</evidence>
<dbReference type="GO" id="GO:0000287">
    <property type="term" value="F:magnesium ion binding"/>
    <property type="evidence" value="ECO:0007669"/>
    <property type="project" value="TreeGrafter"/>
</dbReference>
<name>A0A9Q4GIL9_9EURY</name>
<dbReference type="GO" id="GO:0005737">
    <property type="term" value="C:cytoplasm"/>
    <property type="evidence" value="ECO:0007669"/>
    <property type="project" value="TreeGrafter"/>
</dbReference>
<dbReference type="Gene3D" id="3.40.50.1000">
    <property type="entry name" value="HAD superfamily/HAD-like"/>
    <property type="match status" value="1"/>
</dbReference>
<evidence type="ECO:0000256" key="2">
    <source>
        <dbReference type="ARBA" id="ARBA00005135"/>
    </source>
</evidence>
<dbReference type="Pfam" id="PF12710">
    <property type="entry name" value="HAD"/>
    <property type="match status" value="1"/>
</dbReference>
<evidence type="ECO:0000313" key="12">
    <source>
        <dbReference type="EMBL" id="MCX2820010.1"/>
    </source>
</evidence>
<dbReference type="PANTHER" id="PTHR43344">
    <property type="entry name" value="PHOSPHOSERINE PHOSPHATASE"/>
    <property type="match status" value="1"/>
</dbReference>
<accession>A0A9Q4GIL9</accession>
<dbReference type="InterPro" id="IPR050582">
    <property type="entry name" value="HAD-like_SerB"/>
</dbReference>
<dbReference type="EC" id="3.1.3.3" evidence="4"/>
<dbReference type="AlphaFoldDB" id="A0A9Q4GIL9"/>
<dbReference type="Proteomes" id="UP001149411">
    <property type="component" value="Unassembled WGS sequence"/>
</dbReference>
<dbReference type="InterPro" id="IPR036412">
    <property type="entry name" value="HAD-like_sf"/>
</dbReference>
<sequence>MNNGNYELIVFDLDSTLVDGEGIVALARKAGVETEVERVTEEAMRGELDFGESLRRRVAHLEGLTVEDARDALRSIPTTPNAVEVARRLKPDIAVFSGGFYPAVEPVAEAIGAEHVRANRLVSRDGVLTGEVEGELVDDDKGEVLRRLARDEGYDADEILVVGDGSNDVPMMRVGSFAVGFDPKPVVRDAADVSVDRRDFRQLEPIFEKKRVIE</sequence>
<keyword evidence="5" id="KW-0028">Amino-acid biosynthesis</keyword>
<reference evidence="12" key="1">
    <citation type="submission" date="2022-09" db="EMBL/GenBank/DDBJ databases">
        <title>Haloadaptaus new haloarchaeum isolated from saline soil.</title>
        <authorList>
            <person name="Duran-Viseras A."/>
            <person name="Sanchez-Porro C."/>
            <person name="Ventosa A."/>
        </authorList>
    </citation>
    <scope>NUCLEOTIDE SEQUENCE</scope>
    <source>
        <strain evidence="12">F3-133</strain>
    </source>
</reference>
<evidence type="ECO:0000256" key="11">
    <source>
        <dbReference type="PIRSR" id="PIRSR604469-1"/>
    </source>
</evidence>
<comment type="pathway">
    <text evidence="2">Amino-acid biosynthesis; L-serine biosynthesis; L-serine from 3-phospho-D-glycerate: step 3/3.</text>
</comment>
<protein>
    <recommendedName>
        <fullName evidence="4">phosphoserine phosphatase</fullName>
        <ecNumber evidence="4">3.1.3.3</ecNumber>
    </recommendedName>
    <alternativeName>
        <fullName evidence="10">O-phosphoserine phosphohydrolase</fullName>
    </alternativeName>
</protein>
<evidence type="ECO:0000256" key="5">
    <source>
        <dbReference type="ARBA" id="ARBA00022605"/>
    </source>
</evidence>
<keyword evidence="7 12" id="KW-0378">Hydrolase</keyword>
<comment type="cofactor">
    <cofactor evidence="1">
        <name>Mg(2+)</name>
        <dbReference type="ChEBI" id="CHEBI:18420"/>
    </cofactor>
</comment>
<dbReference type="EMBL" id="RKLV01000016">
    <property type="protein sequence ID" value="MCX2820010.1"/>
    <property type="molecule type" value="Genomic_DNA"/>
</dbReference>
<evidence type="ECO:0000256" key="9">
    <source>
        <dbReference type="ARBA" id="ARBA00023299"/>
    </source>
</evidence>
<keyword evidence="8" id="KW-0460">Magnesium</keyword>
<proteinExistence type="inferred from homology"/>
<evidence type="ECO:0000256" key="10">
    <source>
        <dbReference type="ARBA" id="ARBA00031693"/>
    </source>
</evidence>
<evidence type="ECO:0000256" key="3">
    <source>
        <dbReference type="ARBA" id="ARBA00009184"/>
    </source>
</evidence>
<dbReference type="SUPFAM" id="SSF56784">
    <property type="entry name" value="HAD-like"/>
    <property type="match status" value="1"/>
</dbReference>
<evidence type="ECO:0000313" key="13">
    <source>
        <dbReference type="Proteomes" id="UP001149411"/>
    </source>
</evidence>
<dbReference type="GO" id="GO:0006564">
    <property type="term" value="P:L-serine biosynthetic process"/>
    <property type="evidence" value="ECO:0007669"/>
    <property type="project" value="UniProtKB-KW"/>
</dbReference>
<dbReference type="InterPro" id="IPR023214">
    <property type="entry name" value="HAD_sf"/>
</dbReference>
<feature type="active site" description="Nucleophile" evidence="11">
    <location>
        <position position="12"/>
    </location>
</feature>
<evidence type="ECO:0000256" key="4">
    <source>
        <dbReference type="ARBA" id="ARBA00012640"/>
    </source>
</evidence>
<organism evidence="12 13">
    <name type="scientific">Halorutilus salinus</name>
    <dbReference type="NCBI Taxonomy" id="2487751"/>
    <lineage>
        <taxon>Archaea</taxon>
        <taxon>Methanobacteriati</taxon>
        <taxon>Methanobacteriota</taxon>
        <taxon>Stenosarchaea group</taxon>
        <taxon>Halobacteria</taxon>
        <taxon>Halorutilales</taxon>
        <taxon>Halorutilaceae</taxon>
        <taxon>Halorutilus</taxon>
    </lineage>
</organism>
<dbReference type="RefSeq" id="WP_266088805.1">
    <property type="nucleotide sequence ID" value="NZ_RKLV01000016.1"/>
</dbReference>
<feature type="active site" description="Proton donor" evidence="11">
    <location>
        <position position="14"/>
    </location>
</feature>
<gene>
    <name evidence="12" type="primary">serB</name>
    <name evidence="12" type="ORF">EGH25_11685</name>
</gene>
<evidence type="ECO:0000256" key="6">
    <source>
        <dbReference type="ARBA" id="ARBA00022723"/>
    </source>
</evidence>
<evidence type="ECO:0000256" key="8">
    <source>
        <dbReference type="ARBA" id="ARBA00022842"/>
    </source>
</evidence>
<dbReference type="NCBIfam" id="TIGR01488">
    <property type="entry name" value="HAD-SF-IB"/>
    <property type="match status" value="1"/>
</dbReference>
<keyword evidence="9" id="KW-0718">Serine biosynthesis</keyword>
<dbReference type="PANTHER" id="PTHR43344:SF2">
    <property type="entry name" value="PHOSPHOSERINE PHOSPHATASE"/>
    <property type="match status" value="1"/>
</dbReference>
<evidence type="ECO:0000256" key="1">
    <source>
        <dbReference type="ARBA" id="ARBA00001946"/>
    </source>
</evidence>
<keyword evidence="13" id="KW-1185">Reference proteome</keyword>
<keyword evidence="6" id="KW-0479">Metal-binding</keyword>
<dbReference type="NCBIfam" id="TIGR00338">
    <property type="entry name" value="serB"/>
    <property type="match status" value="1"/>
</dbReference>
<dbReference type="GO" id="GO:0036424">
    <property type="term" value="F:L-phosphoserine phosphatase activity"/>
    <property type="evidence" value="ECO:0007669"/>
    <property type="project" value="InterPro"/>
</dbReference>